<feature type="domain" description="C2" evidence="2">
    <location>
        <begin position="759"/>
        <end position="890"/>
    </location>
</feature>
<feature type="compositionally biased region" description="Acidic residues" evidence="1">
    <location>
        <begin position="542"/>
        <end position="551"/>
    </location>
</feature>
<dbReference type="GO" id="GO:0005886">
    <property type="term" value="C:plasma membrane"/>
    <property type="evidence" value="ECO:0007669"/>
    <property type="project" value="TreeGrafter"/>
</dbReference>
<dbReference type="InterPro" id="IPR035892">
    <property type="entry name" value="C2_domain_sf"/>
</dbReference>
<name>A0A9N8HXU6_9STRA</name>
<feature type="region of interest" description="Disordered" evidence="1">
    <location>
        <begin position="193"/>
        <end position="213"/>
    </location>
</feature>
<feature type="region of interest" description="Disordered" evidence="1">
    <location>
        <begin position="638"/>
        <end position="668"/>
    </location>
</feature>
<gene>
    <name evidence="3" type="ORF">SEMRO_2314_G322940.1</name>
</gene>
<dbReference type="OrthoDB" id="5855668at2759"/>
<reference evidence="3" key="1">
    <citation type="submission" date="2020-06" db="EMBL/GenBank/DDBJ databases">
        <authorList>
            <consortium name="Plant Systems Biology data submission"/>
        </authorList>
    </citation>
    <scope>NUCLEOTIDE SEQUENCE</scope>
    <source>
        <strain evidence="3">D6</strain>
    </source>
</reference>
<dbReference type="GO" id="GO:0005544">
    <property type="term" value="F:calcium-dependent phospholipid binding"/>
    <property type="evidence" value="ECO:0007669"/>
    <property type="project" value="InterPro"/>
</dbReference>
<dbReference type="Gene3D" id="2.60.40.150">
    <property type="entry name" value="C2 domain"/>
    <property type="match status" value="1"/>
</dbReference>
<evidence type="ECO:0000313" key="3">
    <source>
        <dbReference type="EMBL" id="CAB9528760.1"/>
    </source>
</evidence>
<dbReference type="Pfam" id="PF00168">
    <property type="entry name" value="C2"/>
    <property type="match status" value="1"/>
</dbReference>
<evidence type="ECO:0000256" key="1">
    <source>
        <dbReference type="SAM" id="MobiDB-lite"/>
    </source>
</evidence>
<comment type="caution">
    <text evidence="3">The sequence shown here is derived from an EMBL/GenBank/DDBJ whole genome shotgun (WGS) entry which is preliminary data.</text>
</comment>
<feature type="region of interest" description="Disordered" evidence="1">
    <location>
        <begin position="912"/>
        <end position="1039"/>
    </location>
</feature>
<dbReference type="AlphaFoldDB" id="A0A9N8HXU6"/>
<dbReference type="InterPro" id="IPR000008">
    <property type="entry name" value="C2_dom"/>
</dbReference>
<feature type="compositionally biased region" description="Polar residues" evidence="1">
    <location>
        <begin position="193"/>
        <end position="203"/>
    </location>
</feature>
<feature type="region of interest" description="Disordered" evidence="1">
    <location>
        <begin position="527"/>
        <end position="555"/>
    </location>
</feature>
<feature type="region of interest" description="Disordered" evidence="1">
    <location>
        <begin position="683"/>
        <end position="720"/>
    </location>
</feature>
<protein>
    <submittedName>
        <fullName evidence="3">Copine-6</fullName>
    </submittedName>
</protein>
<feature type="compositionally biased region" description="Polar residues" evidence="1">
    <location>
        <begin position="988"/>
        <end position="1005"/>
    </location>
</feature>
<feature type="compositionally biased region" description="Basic and acidic residues" evidence="1">
    <location>
        <begin position="1018"/>
        <end position="1039"/>
    </location>
</feature>
<keyword evidence="4" id="KW-1185">Reference proteome</keyword>
<dbReference type="GO" id="GO:0071277">
    <property type="term" value="P:cellular response to calcium ion"/>
    <property type="evidence" value="ECO:0007669"/>
    <property type="project" value="TreeGrafter"/>
</dbReference>
<sequence>MSLAVGFLGKAEDDGSQLHVILEGLNLPCVAGWFESTNPVVSFASCTGNKSGPVEWTTVYTSETIPDLKEGARPRWKQAVIPLFQLCENDTHRPIRIRVYSKPDISKSTDKNKISLPISMGYLDTTVDNILQVSGDPDMTAKLLPDSSSGTSDTITDFGSLIVRHARIQKPKSADLSVKSEWRKSYSRMSWNAKGQSLAQQPNSSSASAAAARESDVSMSSSVWHAGTTLNTTTDIPSSVMPPIVIPDDLLNENALLELTLEADLVHAGASIRSHSNSINGDQLTTLMENVVGGWAGAEQKDKQSHDDDTSEEEEEEDMDMGSDAGWFQATTAHLGTLLGATNPYFQVSTIRSPQHHHHQAAADDDSISILTTASSNTQSTNKWQQQVYRSEALEDCVTPVWKSAKIPLYLLCGGDLQRKFRIYIFSKRDDNNILAAATTGPPVPMGYFDTSVMELKRAAKHPEDVFFIPKSKDGTKHYGTVRVIHATLPEDLDVSISSSSSEDDDNEQVLLAPTDNDDMLQQTNQLNATDQSLFRIPSGDGQDEDGDDDNNSLISDITGHVVEVTTSLSGVMEEWGLGMGESETGTDTGRAKGWAEQGHDMQHGLATGLTTIINSMSAESQELDGTIRCANLRSTFGSPQQESADEASAEGQGSDGGSSRDMDTGPQEEPLAKLQNIFMSALQGNFPGDGDEPGKSRENQDDDGSRADLASRHSKSAESVFTNASSLLPDVANRFLQIIQMKEEPDEPKASDINPEILPMEIQIPSTVERDPKGPPMLFLTLRGKGLKYIGRTTGSSDMNPLFQISASNGKSMDQVYRSEHIPKSLNPKWREAAIDIEAICGGDLKRPLRVSVYSLQAGTRRSPLGFFSTNVAELLKSAVHGGKSPKSFGSGFGSIIVMKAEIFPSLHSANAKKSGISDEQQEPAKSEKNLDMQSSPNESEIVSIVQSESLHKTNPTAGFPCDESTAQETKLHSGTVNQIQPPPSLHVSSNVGEEAIAQSTSTQTKEDSDPAVVENAEVRNQHLPEKRAPRQDQVRCP</sequence>
<dbReference type="SUPFAM" id="SSF49562">
    <property type="entry name" value="C2 domain (Calcium/lipid-binding domain, CaLB)"/>
    <property type="match status" value="1"/>
</dbReference>
<evidence type="ECO:0000313" key="4">
    <source>
        <dbReference type="Proteomes" id="UP001153069"/>
    </source>
</evidence>
<proteinExistence type="predicted"/>
<feature type="compositionally biased region" description="Polar residues" evidence="1">
    <location>
        <begin position="966"/>
        <end position="981"/>
    </location>
</feature>
<accession>A0A9N8HXU6</accession>
<feature type="compositionally biased region" description="Low complexity" evidence="1">
    <location>
        <begin position="940"/>
        <end position="950"/>
    </location>
</feature>
<dbReference type="PROSITE" id="PS50004">
    <property type="entry name" value="C2"/>
    <property type="match status" value="1"/>
</dbReference>
<feature type="region of interest" description="Disordered" evidence="1">
    <location>
        <begin position="297"/>
        <end position="319"/>
    </location>
</feature>
<feature type="compositionally biased region" description="Basic and acidic residues" evidence="1">
    <location>
        <begin position="693"/>
        <end position="712"/>
    </location>
</feature>
<dbReference type="Proteomes" id="UP001153069">
    <property type="component" value="Unassembled WGS sequence"/>
</dbReference>
<dbReference type="PANTHER" id="PTHR10857:SF106">
    <property type="entry name" value="C2 DOMAIN-CONTAINING PROTEIN"/>
    <property type="match status" value="1"/>
</dbReference>
<feature type="compositionally biased region" description="Acidic residues" evidence="1">
    <location>
        <begin position="309"/>
        <end position="319"/>
    </location>
</feature>
<dbReference type="EMBL" id="CAICTM010002312">
    <property type="protein sequence ID" value="CAB9528760.1"/>
    <property type="molecule type" value="Genomic_DNA"/>
</dbReference>
<organism evidence="3 4">
    <name type="scientific">Seminavis robusta</name>
    <dbReference type="NCBI Taxonomy" id="568900"/>
    <lineage>
        <taxon>Eukaryota</taxon>
        <taxon>Sar</taxon>
        <taxon>Stramenopiles</taxon>
        <taxon>Ochrophyta</taxon>
        <taxon>Bacillariophyta</taxon>
        <taxon>Bacillariophyceae</taxon>
        <taxon>Bacillariophycidae</taxon>
        <taxon>Naviculales</taxon>
        <taxon>Naviculaceae</taxon>
        <taxon>Seminavis</taxon>
    </lineage>
</organism>
<feature type="compositionally biased region" description="Basic and acidic residues" evidence="1">
    <location>
        <begin position="299"/>
        <end position="308"/>
    </location>
</feature>
<dbReference type="PANTHER" id="PTHR10857">
    <property type="entry name" value="COPINE"/>
    <property type="match status" value="1"/>
</dbReference>
<evidence type="ECO:0000259" key="2">
    <source>
        <dbReference type="PROSITE" id="PS50004"/>
    </source>
</evidence>
<dbReference type="InterPro" id="IPR045052">
    <property type="entry name" value="Copine"/>
</dbReference>